<dbReference type="PANTHER" id="PTHR30250">
    <property type="entry name" value="PST FAMILY PREDICTED COLANIC ACID TRANSPORTER"/>
    <property type="match status" value="1"/>
</dbReference>
<dbReference type="CDD" id="cd13128">
    <property type="entry name" value="MATE_Wzx_like"/>
    <property type="match status" value="1"/>
</dbReference>
<dbReference type="InterPro" id="IPR050833">
    <property type="entry name" value="Poly_Biosynth_Transport"/>
</dbReference>
<proteinExistence type="predicted"/>
<feature type="transmembrane region" description="Helical" evidence="6">
    <location>
        <begin position="330"/>
        <end position="348"/>
    </location>
</feature>
<sequence>MSHLVARNTFYLTLAFVGQKAIAFFYYIFLARMMMPEKTGTYFLALSIMIIISVIADFGTTSVLIREGAKDKSQIKVFIQKSLSFKMPLVIFGFIITLLVAWLLPYDPLTRFLIAVSSFILVLDSFSLFFYGVLRAYQLLRYESMGMLFGQFLTATLGVCILFFYPSLIFLVFALLLGSSFNLIFSALQVVGRLGKEILIPLYDRVFIKRLIWMAFPFALSAIFVKVYSYTDSILISFFLGKEEVGIYSIAYKFTYAFQFLPLAFIASLYPEMSRLVDKHQGSLLRLLDRSFWYMMLLASPLCFGIWSIASDAIELTGDAYLQAVPVLQSLIFVLIPIFLDFPIGSLLNAAGRQSLKTSIMGVTMLINVFFNILFIPIFGILGASYAALISFFFMFLAGLISVRKIFPDFSWWHFLRMIIPIFLSGWVMGLIVFEIRPIIGFIPSVISGFFIYFILLILTGSFNWKHLFSLMGFFKPYAKNTSLDA</sequence>
<gene>
    <name evidence="7" type="ORF">CO172_00670</name>
</gene>
<feature type="transmembrane region" description="Helical" evidence="6">
    <location>
        <begin position="291"/>
        <end position="310"/>
    </location>
</feature>
<dbReference type="EMBL" id="PFWS01000009">
    <property type="protein sequence ID" value="PJA47607.1"/>
    <property type="molecule type" value="Genomic_DNA"/>
</dbReference>
<evidence type="ECO:0000256" key="4">
    <source>
        <dbReference type="ARBA" id="ARBA00022989"/>
    </source>
</evidence>
<feature type="transmembrane region" description="Helical" evidence="6">
    <location>
        <begin position="171"/>
        <end position="191"/>
    </location>
</feature>
<feature type="transmembrane region" description="Helical" evidence="6">
    <location>
        <begin position="250"/>
        <end position="270"/>
    </location>
</feature>
<evidence type="ECO:0000313" key="7">
    <source>
        <dbReference type="EMBL" id="PJA47607.1"/>
    </source>
</evidence>
<feature type="transmembrane region" description="Helical" evidence="6">
    <location>
        <begin position="211"/>
        <end position="230"/>
    </location>
</feature>
<evidence type="ECO:0000256" key="2">
    <source>
        <dbReference type="ARBA" id="ARBA00022475"/>
    </source>
</evidence>
<feature type="transmembrane region" description="Helical" evidence="6">
    <location>
        <begin position="42"/>
        <end position="65"/>
    </location>
</feature>
<dbReference type="PANTHER" id="PTHR30250:SF11">
    <property type="entry name" value="O-ANTIGEN TRANSPORTER-RELATED"/>
    <property type="match status" value="1"/>
</dbReference>
<dbReference type="Pfam" id="PF01943">
    <property type="entry name" value="Polysacc_synt"/>
    <property type="match status" value="1"/>
</dbReference>
<comment type="subcellular location">
    <subcellularLocation>
        <location evidence="1">Cell membrane</location>
        <topology evidence="1">Multi-pass membrane protein</topology>
    </subcellularLocation>
</comment>
<keyword evidence="3 6" id="KW-0812">Transmembrane</keyword>
<feature type="transmembrane region" description="Helical" evidence="6">
    <location>
        <begin position="85"/>
        <end position="106"/>
    </location>
</feature>
<feature type="transmembrane region" description="Helical" evidence="6">
    <location>
        <begin position="415"/>
        <end position="433"/>
    </location>
</feature>
<keyword evidence="4 6" id="KW-1133">Transmembrane helix</keyword>
<dbReference type="InterPro" id="IPR002797">
    <property type="entry name" value="Polysacc_synth"/>
</dbReference>
<keyword evidence="5 6" id="KW-0472">Membrane</keyword>
<feature type="transmembrane region" description="Helical" evidence="6">
    <location>
        <begin position="439"/>
        <end position="459"/>
    </location>
</feature>
<feature type="transmembrane region" description="Helical" evidence="6">
    <location>
        <begin position="112"/>
        <end position="134"/>
    </location>
</feature>
<dbReference type="GO" id="GO:0005886">
    <property type="term" value="C:plasma membrane"/>
    <property type="evidence" value="ECO:0007669"/>
    <property type="project" value="UniProtKB-SubCell"/>
</dbReference>
<accession>A0A2M7XI88</accession>
<feature type="transmembrane region" description="Helical" evidence="6">
    <location>
        <begin position="146"/>
        <end position="165"/>
    </location>
</feature>
<name>A0A2M7XI88_9BACT</name>
<evidence type="ECO:0000256" key="1">
    <source>
        <dbReference type="ARBA" id="ARBA00004651"/>
    </source>
</evidence>
<dbReference type="AlphaFoldDB" id="A0A2M7XI88"/>
<evidence type="ECO:0000256" key="5">
    <source>
        <dbReference type="ARBA" id="ARBA00023136"/>
    </source>
</evidence>
<evidence type="ECO:0000313" key="8">
    <source>
        <dbReference type="Proteomes" id="UP000229749"/>
    </source>
</evidence>
<evidence type="ECO:0000256" key="3">
    <source>
        <dbReference type="ARBA" id="ARBA00022692"/>
    </source>
</evidence>
<reference evidence="8" key="1">
    <citation type="submission" date="2017-09" db="EMBL/GenBank/DDBJ databases">
        <title>Depth-based differentiation of microbial function through sediment-hosted aquifers and enrichment of novel symbionts in the deep terrestrial subsurface.</title>
        <authorList>
            <person name="Probst A.J."/>
            <person name="Ladd B."/>
            <person name="Jarett J.K."/>
            <person name="Geller-Mcgrath D.E."/>
            <person name="Sieber C.M.K."/>
            <person name="Emerson J.B."/>
            <person name="Anantharaman K."/>
            <person name="Thomas B.C."/>
            <person name="Malmstrom R."/>
            <person name="Stieglmeier M."/>
            <person name="Klingl A."/>
            <person name="Woyke T."/>
            <person name="Ryan C.M."/>
            <person name="Banfield J.F."/>
        </authorList>
    </citation>
    <scope>NUCLEOTIDE SEQUENCE [LARGE SCALE GENOMIC DNA]</scope>
</reference>
<feature type="transmembrane region" description="Helical" evidence="6">
    <location>
        <begin position="360"/>
        <end position="379"/>
    </location>
</feature>
<dbReference type="Proteomes" id="UP000229749">
    <property type="component" value="Unassembled WGS sequence"/>
</dbReference>
<evidence type="ECO:0000256" key="6">
    <source>
        <dbReference type="SAM" id="Phobius"/>
    </source>
</evidence>
<comment type="caution">
    <text evidence="7">The sequence shown here is derived from an EMBL/GenBank/DDBJ whole genome shotgun (WGS) entry which is preliminary data.</text>
</comment>
<protein>
    <submittedName>
        <fullName evidence="7">Uncharacterized protein</fullName>
    </submittedName>
</protein>
<organism evidence="7 8">
    <name type="scientific">Candidatus Uhrbacteria bacterium CG_4_9_14_3_um_filter_36_7</name>
    <dbReference type="NCBI Taxonomy" id="1975033"/>
    <lineage>
        <taxon>Bacteria</taxon>
        <taxon>Candidatus Uhriibacteriota</taxon>
    </lineage>
</organism>
<keyword evidence="2" id="KW-1003">Cell membrane</keyword>
<feature type="transmembrane region" description="Helical" evidence="6">
    <location>
        <begin position="9"/>
        <end position="30"/>
    </location>
</feature>